<evidence type="ECO:0000313" key="2">
    <source>
        <dbReference type="EMBL" id="MDM7855429.1"/>
    </source>
</evidence>
<keyword evidence="1" id="KW-0732">Signal</keyword>
<organism evidence="2 3">
    <name type="scientific">Cellulomonas alba</name>
    <dbReference type="NCBI Taxonomy" id="3053467"/>
    <lineage>
        <taxon>Bacteria</taxon>
        <taxon>Bacillati</taxon>
        <taxon>Actinomycetota</taxon>
        <taxon>Actinomycetes</taxon>
        <taxon>Micrococcales</taxon>
        <taxon>Cellulomonadaceae</taxon>
        <taxon>Cellulomonas</taxon>
    </lineage>
</organism>
<dbReference type="InterPro" id="IPR006311">
    <property type="entry name" value="TAT_signal"/>
</dbReference>
<keyword evidence="3" id="KW-1185">Reference proteome</keyword>
<dbReference type="EMBL" id="JAUCGQ010000001">
    <property type="protein sequence ID" value="MDM7855429.1"/>
    <property type="molecule type" value="Genomic_DNA"/>
</dbReference>
<dbReference type="RefSeq" id="WP_289455248.1">
    <property type="nucleotide sequence ID" value="NZ_JAUCGQ010000001.1"/>
</dbReference>
<sequence>MTRAHATRRRASRWLATLAAALVAVLAVLSLTEASASTLTVTARKGVLDTSSRCTSTAVTVTPTTSGTQTTGVTVTGLVAADVTRCQGRTATVRLVGAAGQELAVVPGLTVSGSIVASGLALTTADVAAALVDVAGFAVPTTWSVPEVPVAGCYFTDAAGNRVGSCSVTGQDVYGVGVDPASGVRVLDVGIRTSGTPSSSSWRIHFTYRLQSRTVSGQAWSWADAEIISVQNAPDVKVTSTCGSLPWVSITDVNPYRGTWEMKIAENAGAYFAANPGAPRVCVP</sequence>
<gene>
    <name evidence="2" type="ORF">QRT04_10855</name>
</gene>
<name>A0ABT7SGV8_9CELL</name>
<comment type="caution">
    <text evidence="2">The sequence shown here is derived from an EMBL/GenBank/DDBJ whole genome shotgun (WGS) entry which is preliminary data.</text>
</comment>
<proteinExistence type="predicted"/>
<dbReference type="PROSITE" id="PS51318">
    <property type="entry name" value="TAT"/>
    <property type="match status" value="1"/>
</dbReference>
<protein>
    <submittedName>
        <fullName evidence="2">Uncharacterized protein</fullName>
    </submittedName>
</protein>
<accession>A0ABT7SGV8</accession>
<feature type="chain" id="PRO_5046783689" evidence="1">
    <location>
        <begin position="37"/>
        <end position="284"/>
    </location>
</feature>
<reference evidence="2 3" key="1">
    <citation type="submission" date="2023-06" db="EMBL/GenBank/DDBJ databases">
        <title>Cellulomonas sp. MW4 Whole genome sequence.</title>
        <authorList>
            <person name="Park S."/>
        </authorList>
    </citation>
    <scope>NUCLEOTIDE SEQUENCE [LARGE SCALE GENOMIC DNA]</scope>
    <source>
        <strain evidence="2 3">MW4</strain>
    </source>
</reference>
<dbReference type="Proteomes" id="UP001529338">
    <property type="component" value="Unassembled WGS sequence"/>
</dbReference>
<evidence type="ECO:0000256" key="1">
    <source>
        <dbReference type="SAM" id="SignalP"/>
    </source>
</evidence>
<feature type="signal peptide" evidence="1">
    <location>
        <begin position="1"/>
        <end position="36"/>
    </location>
</feature>
<evidence type="ECO:0000313" key="3">
    <source>
        <dbReference type="Proteomes" id="UP001529338"/>
    </source>
</evidence>